<evidence type="ECO:0000256" key="7">
    <source>
        <dbReference type="PROSITE-ProRule" id="PRU01240"/>
    </source>
</evidence>
<feature type="region of interest" description="Disordered" evidence="8">
    <location>
        <begin position="149"/>
        <end position="173"/>
    </location>
</feature>
<dbReference type="EMBL" id="AWGJ01000005">
    <property type="protein sequence ID" value="ODN79745.1"/>
    <property type="molecule type" value="Genomic_DNA"/>
</dbReference>
<protein>
    <recommendedName>
        <fullName evidence="14">Peptidase S8/S53 domain-containing protein</fullName>
    </recommendedName>
</protein>
<feature type="active site" description="Charge relay system" evidence="6 7">
    <location>
        <position position="561"/>
    </location>
</feature>
<dbReference type="RefSeq" id="XP_018994592.1">
    <property type="nucleotide sequence ID" value="XM_019137566.1"/>
</dbReference>
<feature type="domain" description="C5a peptidase/Subtilisin-like protease SBT2-like Fn3-like" evidence="11">
    <location>
        <begin position="638"/>
        <end position="749"/>
    </location>
</feature>
<feature type="active site" description="Charge relay system" evidence="6 7">
    <location>
        <position position="209"/>
    </location>
</feature>
<dbReference type="PRINTS" id="PR00723">
    <property type="entry name" value="SUBTILISIN"/>
</dbReference>
<comment type="caution">
    <text evidence="12">The sequence shown here is derived from an EMBL/GenBank/DDBJ whole genome shotgun (WGS) entry which is preliminary data.</text>
</comment>
<evidence type="ECO:0000256" key="4">
    <source>
        <dbReference type="ARBA" id="ARBA00022801"/>
    </source>
</evidence>
<keyword evidence="13" id="KW-1185">Reference proteome</keyword>
<dbReference type="Proteomes" id="UP000094065">
    <property type="component" value="Unassembled WGS sequence"/>
</dbReference>
<feature type="active site" description="Charge relay system" evidence="6 7">
    <location>
        <position position="259"/>
    </location>
</feature>
<evidence type="ECO:0008006" key="14">
    <source>
        <dbReference type="Google" id="ProtNLM"/>
    </source>
</evidence>
<keyword evidence="5 7" id="KW-0720">Serine protease</keyword>
<dbReference type="GO" id="GO:0006508">
    <property type="term" value="P:proteolysis"/>
    <property type="evidence" value="ECO:0007669"/>
    <property type="project" value="UniProtKB-KW"/>
</dbReference>
<evidence type="ECO:0000313" key="12">
    <source>
        <dbReference type="EMBL" id="ODN79745.1"/>
    </source>
</evidence>
<keyword evidence="3 9" id="KW-0732">Signal</keyword>
<sequence>MVAFRAPAALLSFALFAWSLVGAATLEELKADAGSRSHRTVVPNRYIVEFDSSAHYSSAGLKRAATPHEYIYSQLDARSTSYTVHAEYSCQLFFGASLSLTSEADLQVLLNITGVIDFRSVHSLSLPADAIHAENIGWTAQATFSSSELISEGDESTSTSSISNASTPTASVNSTAATSAPFSNLPQIGADKVHATGNKGKGIKIGVVDGGVDYTREPLGGCFGSGCKIAGGYDFVGDNYNGSNTPVEDSDPYDNCYSHGTVVSGIIGANENEYGVGVAPEAEIYVYRTFGCDGSTSDDIVMSGLQRAYDENMDIINLSIGEASSWTESMLSVFVSRLVNNGTIVTSSAGNQGQIGAFYSYTPAAGQGVINVGSSDSSIYPAHYATVSTGYGPIPYYNYKAYTDGTLQLYTIDSDEYGCTLPDDVPDLSPYLVIVRRGDCSLSAKAQAIYNAGGTALFVVNDGTSLPIYQNFPLINFAIISLEDGNYLLDQINASTNATVSFSFNPVALPNVWTNNTASYFSEIGPTNDLYLAPDVLAPGSNIICVTPTALYNWTIGDGTSWSSAFAAGAAALYLADKGTNNITPADVKGAFEISADPLSYSMTDSSLASVAWQGAGRLRVDAAIDATAVITPSEILLNDTANFQRQHVLTVKNPSSSWVTFTFDHEAAGTMLAFQSGLNQSADEPVPQVNTSASVSIFPSTLTLWPGQSLVTTLTFTAPSGLDAAQFPVYSGFIKVTGGATTVRVPYLGVAANMKDMPVLDPTSWYLGINTPVIIDPSFSVQDGTKAYSFNSTDYPSVLYRLAGGTPYISIDLIDSNSTLSFTPDYTTKKRSGQFRHSAEPRRLQSSGGAYSLTKTSSLLSLWCKLTNFQGSGCSSTDNTFGSVDILGNLYSDEWVPRSTDNVDLEGGDYSTFELSSAAFANGTAIPGGTYRFLLRALHIFGDSTEESDYESCTLCPLDTEALLTIVLGVSQPFIVPQ</sequence>
<comment type="similarity">
    <text evidence="1 7">Belongs to the peptidase S8 family.</text>
</comment>
<dbReference type="Pfam" id="PF00082">
    <property type="entry name" value="Peptidase_S8"/>
    <property type="match status" value="1"/>
</dbReference>
<dbReference type="AlphaFoldDB" id="A0A1E3HUC9"/>
<keyword evidence="2 7" id="KW-0645">Protease</keyword>
<evidence type="ECO:0000256" key="1">
    <source>
        <dbReference type="ARBA" id="ARBA00011073"/>
    </source>
</evidence>
<dbReference type="Pfam" id="PF06280">
    <property type="entry name" value="fn3_5"/>
    <property type="match status" value="1"/>
</dbReference>
<evidence type="ECO:0000259" key="11">
    <source>
        <dbReference type="Pfam" id="PF06280"/>
    </source>
</evidence>
<feature type="chain" id="PRO_5009129411" description="Peptidase S8/S53 domain-containing protein" evidence="9">
    <location>
        <begin position="24"/>
        <end position="979"/>
    </location>
</feature>
<feature type="signal peptide" evidence="9">
    <location>
        <begin position="1"/>
        <end position="23"/>
    </location>
</feature>
<evidence type="ECO:0000259" key="10">
    <source>
        <dbReference type="Pfam" id="PF00082"/>
    </source>
</evidence>
<dbReference type="STRING" id="1295533.A0A1E3HUC9"/>
<dbReference type="Gene3D" id="3.40.50.200">
    <property type="entry name" value="Peptidase S8/S53 domain"/>
    <property type="match status" value="2"/>
</dbReference>
<gene>
    <name evidence="12" type="ORF">L202_03659</name>
</gene>
<dbReference type="InterPro" id="IPR010435">
    <property type="entry name" value="C5a/SBT2-like_Fn3"/>
</dbReference>
<evidence type="ECO:0000256" key="2">
    <source>
        <dbReference type="ARBA" id="ARBA00022670"/>
    </source>
</evidence>
<evidence type="ECO:0000256" key="6">
    <source>
        <dbReference type="PIRSR" id="PIRSR615500-1"/>
    </source>
</evidence>
<evidence type="ECO:0000256" key="5">
    <source>
        <dbReference type="ARBA" id="ARBA00022825"/>
    </source>
</evidence>
<dbReference type="InterPro" id="IPR022398">
    <property type="entry name" value="Peptidase_S8_His-AS"/>
</dbReference>
<dbReference type="GO" id="GO:0005615">
    <property type="term" value="C:extracellular space"/>
    <property type="evidence" value="ECO:0007669"/>
    <property type="project" value="TreeGrafter"/>
</dbReference>
<dbReference type="InterPro" id="IPR015500">
    <property type="entry name" value="Peptidase_S8_subtilisin-rel"/>
</dbReference>
<reference evidence="12 13" key="1">
    <citation type="submission" date="2016-06" db="EMBL/GenBank/DDBJ databases">
        <title>Evolution of pathogenesis and genome organization in the Tremellales.</title>
        <authorList>
            <person name="Cuomo C."/>
            <person name="Litvintseva A."/>
            <person name="Heitman J."/>
            <person name="Chen Y."/>
            <person name="Sun S."/>
            <person name="Springer D."/>
            <person name="Dromer F."/>
            <person name="Young S."/>
            <person name="Zeng Q."/>
            <person name="Chapman S."/>
            <person name="Gujja S."/>
            <person name="Saif S."/>
            <person name="Birren B."/>
        </authorList>
    </citation>
    <scope>NUCLEOTIDE SEQUENCE [LARGE SCALE GENOMIC DNA]</scope>
    <source>
        <strain evidence="12 13">CBS 6039</strain>
    </source>
</reference>
<dbReference type="SUPFAM" id="SSF52743">
    <property type="entry name" value="Subtilisin-like"/>
    <property type="match status" value="1"/>
</dbReference>
<dbReference type="InterPro" id="IPR000209">
    <property type="entry name" value="Peptidase_S8/S53_dom"/>
</dbReference>
<evidence type="ECO:0000256" key="3">
    <source>
        <dbReference type="ARBA" id="ARBA00022729"/>
    </source>
</evidence>
<keyword evidence="4 7" id="KW-0378">Hydrolase</keyword>
<proteinExistence type="inferred from homology"/>
<evidence type="ECO:0000313" key="13">
    <source>
        <dbReference type="Proteomes" id="UP000094065"/>
    </source>
</evidence>
<dbReference type="InterPro" id="IPR050131">
    <property type="entry name" value="Peptidase_S8_subtilisin-like"/>
</dbReference>
<dbReference type="CDD" id="cd07489">
    <property type="entry name" value="Peptidases_S8_5"/>
    <property type="match status" value="1"/>
</dbReference>
<dbReference type="InterPro" id="IPR034187">
    <property type="entry name" value="Peptidases_S8_5"/>
</dbReference>
<accession>A0A1E3HUC9</accession>
<dbReference type="PANTHER" id="PTHR43806:SF66">
    <property type="entry name" value="SERIN ENDOPEPTIDASE"/>
    <property type="match status" value="1"/>
</dbReference>
<dbReference type="GO" id="GO:0016020">
    <property type="term" value="C:membrane"/>
    <property type="evidence" value="ECO:0007669"/>
    <property type="project" value="InterPro"/>
</dbReference>
<evidence type="ECO:0000256" key="9">
    <source>
        <dbReference type="SAM" id="SignalP"/>
    </source>
</evidence>
<organism evidence="12 13">
    <name type="scientific">Cryptococcus amylolentus CBS 6039</name>
    <dbReference type="NCBI Taxonomy" id="1295533"/>
    <lineage>
        <taxon>Eukaryota</taxon>
        <taxon>Fungi</taxon>
        <taxon>Dikarya</taxon>
        <taxon>Basidiomycota</taxon>
        <taxon>Agaricomycotina</taxon>
        <taxon>Tremellomycetes</taxon>
        <taxon>Tremellales</taxon>
        <taxon>Cryptococcaceae</taxon>
        <taxon>Cryptococcus</taxon>
    </lineage>
</organism>
<dbReference type="GeneID" id="30154968"/>
<dbReference type="InterPro" id="IPR036852">
    <property type="entry name" value="Peptidase_S8/S53_dom_sf"/>
</dbReference>
<dbReference type="GO" id="GO:0004252">
    <property type="term" value="F:serine-type endopeptidase activity"/>
    <property type="evidence" value="ECO:0007669"/>
    <property type="project" value="UniProtKB-UniRule"/>
</dbReference>
<dbReference type="PROSITE" id="PS51892">
    <property type="entry name" value="SUBTILASE"/>
    <property type="match status" value="1"/>
</dbReference>
<name>A0A1E3HUC9_9TREE</name>
<feature type="domain" description="Peptidase S8/S53" evidence="10">
    <location>
        <begin position="200"/>
        <end position="602"/>
    </location>
</feature>
<feature type="compositionally biased region" description="Low complexity" evidence="8">
    <location>
        <begin position="156"/>
        <end position="173"/>
    </location>
</feature>
<dbReference type="OrthoDB" id="206201at2759"/>
<dbReference type="PANTHER" id="PTHR43806">
    <property type="entry name" value="PEPTIDASE S8"/>
    <property type="match status" value="1"/>
</dbReference>
<evidence type="ECO:0000256" key="8">
    <source>
        <dbReference type="SAM" id="MobiDB-lite"/>
    </source>
</evidence>
<dbReference type="PROSITE" id="PS00137">
    <property type="entry name" value="SUBTILASE_HIS"/>
    <property type="match status" value="1"/>
</dbReference>